<dbReference type="Proteomes" id="UP000297258">
    <property type="component" value="Unassembled WGS sequence"/>
</dbReference>
<dbReference type="OrthoDB" id="8216186at2"/>
<evidence type="ECO:0000313" key="2">
    <source>
        <dbReference type="Proteomes" id="UP000297258"/>
    </source>
</evidence>
<dbReference type="EMBL" id="SPUM01000085">
    <property type="protein sequence ID" value="TFW31642.1"/>
    <property type="molecule type" value="Genomic_DNA"/>
</dbReference>
<dbReference type="RefSeq" id="WP_135190202.1">
    <property type="nucleotide sequence ID" value="NZ_SPUM01000085.1"/>
</dbReference>
<name>A0A4Y9T289_9BURK</name>
<accession>A0A4Y9T289</accession>
<protein>
    <submittedName>
        <fullName evidence="1">Uncharacterized protein</fullName>
    </submittedName>
</protein>
<proteinExistence type="predicted"/>
<keyword evidence="2" id="KW-1185">Reference proteome</keyword>
<dbReference type="InterPro" id="IPR046026">
    <property type="entry name" value="DUF5984"/>
</dbReference>
<dbReference type="Pfam" id="PF19446">
    <property type="entry name" value="DUF5984"/>
    <property type="match status" value="1"/>
</dbReference>
<gene>
    <name evidence="1" type="ORF">E4O92_13000</name>
</gene>
<sequence length="260" mass="29738">MLINFELTPLKHVMPWGEPNNLSLSWFGLTDGQYWISVGETSLFEYSEHARSAGAGRYCEYQVVRLLEDILDMLPSIMEPIPPTLVRYLSGDSGKAWQAKLSSWASEQYDAIDEDEYWRLADLAGSLSYNRFLDSAYLSPSATILIWSDEKDVHIEWDNSEKFIDEKVAWTARKGHFHMPREVFIREVESFHFRLIEQMTSRVSQVVAGALPPDIRIDFKGLLSEHEQRRNAFSLALRNTISTSWGEVEQAILAISEAAA</sequence>
<reference evidence="1 2" key="1">
    <citation type="submission" date="2019-03" db="EMBL/GenBank/DDBJ databases">
        <title>Draft genome of Massilia hortus sp. nov., a novel bacterial species of the Oxalobacteraceae family.</title>
        <authorList>
            <person name="Peta V."/>
            <person name="Raths R."/>
            <person name="Bucking H."/>
        </authorList>
    </citation>
    <scope>NUCLEOTIDE SEQUENCE [LARGE SCALE GENOMIC DNA]</scope>
    <source>
        <strain evidence="1 2">ONC3</strain>
    </source>
</reference>
<dbReference type="AlphaFoldDB" id="A0A4Y9T289"/>
<comment type="caution">
    <text evidence="1">The sequence shown here is derived from an EMBL/GenBank/DDBJ whole genome shotgun (WGS) entry which is preliminary data.</text>
</comment>
<organism evidence="1 2">
    <name type="scientific">Massilia horti</name>
    <dbReference type="NCBI Taxonomy" id="2562153"/>
    <lineage>
        <taxon>Bacteria</taxon>
        <taxon>Pseudomonadati</taxon>
        <taxon>Pseudomonadota</taxon>
        <taxon>Betaproteobacteria</taxon>
        <taxon>Burkholderiales</taxon>
        <taxon>Oxalobacteraceae</taxon>
        <taxon>Telluria group</taxon>
        <taxon>Massilia</taxon>
    </lineage>
</organism>
<evidence type="ECO:0000313" key="1">
    <source>
        <dbReference type="EMBL" id="TFW31642.1"/>
    </source>
</evidence>